<dbReference type="SUPFAM" id="SSF103088">
    <property type="entry name" value="OmpA-like"/>
    <property type="match status" value="1"/>
</dbReference>
<evidence type="ECO:0000256" key="4">
    <source>
        <dbReference type="PROSITE-ProRule" id="PRU00473"/>
    </source>
</evidence>
<organism evidence="7 8">
    <name type="scientific">Rhodovulum visakhapatnamense</name>
    <dbReference type="NCBI Taxonomy" id="364297"/>
    <lineage>
        <taxon>Bacteria</taxon>
        <taxon>Pseudomonadati</taxon>
        <taxon>Pseudomonadota</taxon>
        <taxon>Alphaproteobacteria</taxon>
        <taxon>Rhodobacterales</taxon>
        <taxon>Paracoccaceae</taxon>
        <taxon>Rhodovulum</taxon>
    </lineage>
</organism>
<evidence type="ECO:0000256" key="2">
    <source>
        <dbReference type="ARBA" id="ARBA00023136"/>
    </source>
</evidence>
<reference evidence="7 8" key="1">
    <citation type="submission" date="2019-03" db="EMBL/GenBank/DDBJ databases">
        <title>Genomic Encyclopedia of Type Strains, Phase IV (KMG-IV): sequencing the most valuable type-strain genomes for metagenomic binning, comparative biology and taxonomic classification.</title>
        <authorList>
            <person name="Goeker M."/>
        </authorList>
    </citation>
    <scope>NUCLEOTIDE SEQUENCE [LARGE SCALE GENOMIC DNA]</scope>
    <source>
        <strain evidence="7 8">JA181</strain>
    </source>
</reference>
<dbReference type="PRINTS" id="PR01021">
    <property type="entry name" value="OMPADOMAIN"/>
</dbReference>
<dbReference type="Pfam" id="PF00691">
    <property type="entry name" value="OmpA"/>
    <property type="match status" value="1"/>
</dbReference>
<dbReference type="InterPro" id="IPR006664">
    <property type="entry name" value="OMP_bac"/>
</dbReference>
<evidence type="ECO:0000256" key="1">
    <source>
        <dbReference type="ARBA" id="ARBA00004442"/>
    </source>
</evidence>
<comment type="subcellular location">
    <subcellularLocation>
        <location evidence="1">Cell outer membrane</location>
    </subcellularLocation>
</comment>
<dbReference type="InterPro" id="IPR006665">
    <property type="entry name" value="OmpA-like"/>
</dbReference>
<evidence type="ECO:0000259" key="6">
    <source>
        <dbReference type="PROSITE" id="PS51123"/>
    </source>
</evidence>
<dbReference type="EMBL" id="SOEB01000008">
    <property type="protein sequence ID" value="TDX29684.1"/>
    <property type="molecule type" value="Genomic_DNA"/>
</dbReference>
<dbReference type="PROSITE" id="PS51123">
    <property type="entry name" value="OMPA_2"/>
    <property type="match status" value="1"/>
</dbReference>
<accession>A0A4R8FTA3</accession>
<dbReference type="Proteomes" id="UP000295484">
    <property type="component" value="Unassembled WGS sequence"/>
</dbReference>
<protein>
    <submittedName>
        <fullName evidence="7">OOP family OmpA-OmpF porin</fullName>
    </submittedName>
</protein>
<dbReference type="PANTHER" id="PTHR30329:SF21">
    <property type="entry name" value="LIPOPROTEIN YIAD-RELATED"/>
    <property type="match status" value="1"/>
</dbReference>
<proteinExistence type="predicted"/>
<evidence type="ECO:0000256" key="5">
    <source>
        <dbReference type="SAM" id="MobiDB-lite"/>
    </source>
</evidence>
<dbReference type="Gene3D" id="3.40.1520.20">
    <property type="match status" value="3"/>
</dbReference>
<keyword evidence="2 4" id="KW-0472">Membrane</keyword>
<dbReference type="PANTHER" id="PTHR30329">
    <property type="entry name" value="STATOR ELEMENT OF FLAGELLAR MOTOR COMPLEX"/>
    <property type="match status" value="1"/>
</dbReference>
<sequence>MRHLLSKLIAPAVFALAAAVCLGAALLAVNWIESHTRQSVRAALTDRGIPWANVRADGMLMHLSGTAPDEAARFHALAAAGSVVDSTNLIDDIEVAAPTPLDGPRFSVELLRNDTGISVIGLIPRKSRTEDLAAELARIAGRLPVTDMMDSADDAAPRGWDAALDFGLIALDRLKRSKISITANRVAVTAISDSPQDKARLERELRAAAPKGLDLALDISAPRPTIAPFTLRFLMDEAGARFDACAADTEGAAALILAAAREAGAPDDATCTLGLGAPSADWGTAAAGGIAALAELGGGSLTFSDTDVTLVAAAGTQNALFDRASAALKADLPEAFTLHTVLPAPVKTDGAAPGPAEFVATLSPEGLVQMRGRVTDQMVRDATESYARSRFGGEHVHSALRLDPALPEGWPMRVLAGLEALSQLRNGSAVVQPDFVQINGLTEDETARARVAQILSDRLGDAQNFGLQITYRKPPETPGAALADPAACVEQIGAVLAENKITFDPGSATIDGASLRVVDEIADILRGCPRARMEIAGYTDSQGRDEMNLRLSQARANAVVDALMARRILVGNLTAKGYGEDNPVAGNDTEEGREANRRIEFHLIEDADPDAPQAEDTEAQATDTGDETTSEAEGEAEGEDETGTEPQDDIGAETGPETGVDDTARDAEDPADAGEEDQIDGQD</sequence>
<name>A0A4R8FTA3_9RHOB</name>
<dbReference type="InterPro" id="IPR036737">
    <property type="entry name" value="OmpA-like_sf"/>
</dbReference>
<dbReference type="RefSeq" id="WP_134077726.1">
    <property type="nucleotide sequence ID" value="NZ_SOEB01000008.1"/>
</dbReference>
<keyword evidence="3" id="KW-0998">Cell outer membrane</keyword>
<dbReference type="InterPro" id="IPR050330">
    <property type="entry name" value="Bact_OuterMem_StrucFunc"/>
</dbReference>
<feature type="compositionally biased region" description="Acidic residues" evidence="5">
    <location>
        <begin position="669"/>
        <end position="683"/>
    </location>
</feature>
<dbReference type="AlphaFoldDB" id="A0A4R8FTA3"/>
<dbReference type="CDD" id="cd07185">
    <property type="entry name" value="OmpA_C-like"/>
    <property type="match status" value="1"/>
</dbReference>
<evidence type="ECO:0000313" key="8">
    <source>
        <dbReference type="Proteomes" id="UP000295484"/>
    </source>
</evidence>
<feature type="region of interest" description="Disordered" evidence="5">
    <location>
        <begin position="605"/>
        <end position="683"/>
    </location>
</feature>
<feature type="compositionally biased region" description="Acidic residues" evidence="5">
    <location>
        <begin position="606"/>
        <end position="651"/>
    </location>
</feature>
<dbReference type="GO" id="GO:0009279">
    <property type="term" value="C:cell outer membrane"/>
    <property type="evidence" value="ECO:0007669"/>
    <property type="project" value="UniProtKB-SubCell"/>
</dbReference>
<feature type="domain" description="OmpA-like" evidence="6">
    <location>
        <begin position="490"/>
        <end position="607"/>
    </location>
</feature>
<dbReference type="Gene3D" id="3.30.1330.60">
    <property type="entry name" value="OmpA-like domain"/>
    <property type="match status" value="1"/>
</dbReference>
<evidence type="ECO:0000256" key="3">
    <source>
        <dbReference type="ARBA" id="ARBA00023237"/>
    </source>
</evidence>
<comment type="caution">
    <text evidence="7">The sequence shown here is derived from an EMBL/GenBank/DDBJ whole genome shotgun (WGS) entry which is preliminary data.</text>
</comment>
<evidence type="ECO:0000313" key="7">
    <source>
        <dbReference type="EMBL" id="TDX29684.1"/>
    </source>
</evidence>
<gene>
    <name evidence="7" type="ORF">EV657_108104</name>
</gene>